<name>A0A1R3WZU0_9RHOB</name>
<dbReference type="InterPro" id="IPR012334">
    <property type="entry name" value="Pectin_lyas_fold"/>
</dbReference>
<sequence>MNKAITDGILFMPPAFADGLSVWSSGDGTPGSDTYAGAPNAAVVTADPDFGSCLELQKTQSVQKLRFMGETPLLPGCYLQIRARVKAVSGALPSVRIAGWAGAGGGAHVGGVVEVGPTVVLASYGEVVEVAAIVGPGARGGVDMPWGTRAIYGHFGLDLTGQNGGAVRIDAIEIEDVTGIFLGDMIGRVDVRDFGAAGDGSTDDTAAFLAADAATQGRTLFVPKGDYFLADSVTIEAPVVFEGTVSMPADKMLLLTRSFDLPAYADAFGNEELAFRKAFQALLNNVDHESLDLGGRKITVTGPIDMAAAVPNKASYATRRVIRNGQFVAAESPAWETEVVTSRASYGSGDARRLTNVENVANVPVGALVTGNGVGREVYVQARNVGAGEITLSAPLYGAAASQVYTFHGFRYLLDFSGFERLNQLSISNVEFQCGGICSGIRLAPAGQTFSLRDCFISRPMDRGLSSIGAGCQGMLIDRCQFLSAEEPLDVEYRKTIALNANANDVKLRHNRATKFKHFAVLGGTDSIVIGNHFFQGDGVNNGVRTAGLIMIGTYKGATITGNYVDNCSIEWTNEHDRDPVFTSGFSFSAMSVTGNIFLTSAAAPWFSQIVVKPYGAGHFLNGLTVSGNVFRSLSGRIQRGERVDDTFAGLNFARTRDVVFADNTYHNVEKRTASPLRLRHNQGTAAAQWTVDTDGELPFGGRARAVDAVVAIGELRNGQGATRFLAPHAGLEKGAGQERITLAWGEAVRGEVSVVVRVDL</sequence>
<dbReference type="Pfam" id="PF12708">
    <property type="entry name" value="Pect-lyase_RHGA_epim"/>
    <property type="match status" value="1"/>
</dbReference>
<dbReference type="STRING" id="515897.SAMN05421849_1833"/>
<keyword evidence="3" id="KW-1185">Reference proteome</keyword>
<keyword evidence="2" id="KW-0456">Lyase</keyword>
<gene>
    <name evidence="2" type="ORF">SAMN05421849_1833</name>
</gene>
<accession>A0A1R3WZU0</accession>
<evidence type="ECO:0000313" key="3">
    <source>
        <dbReference type="Proteomes" id="UP000192455"/>
    </source>
</evidence>
<evidence type="ECO:0000259" key="1">
    <source>
        <dbReference type="Pfam" id="PF12708"/>
    </source>
</evidence>
<dbReference type="Gene3D" id="2.160.20.10">
    <property type="entry name" value="Single-stranded right-handed beta-helix, Pectin lyase-like"/>
    <property type="match status" value="2"/>
</dbReference>
<feature type="domain" description="Rhamnogalacturonase A/B/Epimerase-like pectate lyase" evidence="1">
    <location>
        <begin position="189"/>
        <end position="244"/>
    </location>
</feature>
<dbReference type="EMBL" id="FTPS01000001">
    <property type="protein sequence ID" value="SIT83061.1"/>
    <property type="molecule type" value="Genomic_DNA"/>
</dbReference>
<evidence type="ECO:0000313" key="2">
    <source>
        <dbReference type="EMBL" id="SIT83061.1"/>
    </source>
</evidence>
<dbReference type="Proteomes" id="UP000192455">
    <property type="component" value="Unassembled WGS sequence"/>
</dbReference>
<reference evidence="2 3" key="1">
    <citation type="submission" date="2017-01" db="EMBL/GenBank/DDBJ databases">
        <authorList>
            <person name="Mah S.A."/>
            <person name="Swanson W.J."/>
            <person name="Moy G.W."/>
            <person name="Vacquier V.D."/>
        </authorList>
    </citation>
    <scope>NUCLEOTIDE SEQUENCE [LARGE SCALE GENOMIC DNA]</scope>
    <source>
        <strain evidence="2 3">DSM 21219</strain>
    </source>
</reference>
<dbReference type="GO" id="GO:0016829">
    <property type="term" value="F:lyase activity"/>
    <property type="evidence" value="ECO:0007669"/>
    <property type="project" value="UniProtKB-KW"/>
</dbReference>
<dbReference type="InterPro" id="IPR024535">
    <property type="entry name" value="RHGA/B-epi-like_pectate_lyase"/>
</dbReference>
<proteinExistence type="predicted"/>
<organism evidence="2 3">
    <name type="scientific">Pontibaca methylaminivorans</name>
    <dbReference type="NCBI Taxonomy" id="515897"/>
    <lineage>
        <taxon>Bacteria</taxon>
        <taxon>Pseudomonadati</taxon>
        <taxon>Pseudomonadota</taxon>
        <taxon>Alphaproteobacteria</taxon>
        <taxon>Rhodobacterales</taxon>
        <taxon>Roseobacteraceae</taxon>
        <taxon>Pontibaca</taxon>
    </lineage>
</organism>
<protein>
    <submittedName>
        <fullName evidence="2">Pectate lyase superfamily protein</fullName>
    </submittedName>
</protein>
<dbReference type="OrthoDB" id="7749009at2"/>
<dbReference type="SUPFAM" id="SSF51126">
    <property type="entry name" value="Pectin lyase-like"/>
    <property type="match status" value="1"/>
</dbReference>
<dbReference type="InterPro" id="IPR011050">
    <property type="entry name" value="Pectin_lyase_fold/virulence"/>
</dbReference>
<dbReference type="RefSeq" id="WP_076649563.1">
    <property type="nucleotide sequence ID" value="NZ_FTPS01000001.1"/>
</dbReference>
<dbReference type="AlphaFoldDB" id="A0A1R3WZU0"/>